<dbReference type="PROSITE" id="PS50309">
    <property type="entry name" value="DC"/>
    <property type="match status" value="1"/>
</dbReference>
<name>A0A0K0DNN1_ANGCA</name>
<dbReference type="STRING" id="6313.A0A0K0DNN1"/>
<sequence>MPPQRLLHHNIEHRHIGKYENSIRKPPMKKVYVKANGDSRGKRPNLFKWKRWQSPTLDEFCADVAPYVDLDTATAIFDINGRRITSENHIRSFGTYYIVGNEERVLYVVFRHEKPKSSLTFYHNFNNDFEAVNFTFSPDSGGDYEEEYYKSRPKTGRVTSMSVSEIVPSRECFSEIRVEYDRSNYTALQLFQIFRSVNGSTLATCSAISGHSTPMTSSPNKFEEDFFLW</sequence>
<reference evidence="3" key="2">
    <citation type="submission" date="2017-02" db="UniProtKB">
        <authorList>
            <consortium name="WormBaseParasite"/>
        </authorList>
    </citation>
    <scope>IDENTIFICATION</scope>
</reference>
<organism evidence="2 3">
    <name type="scientific">Angiostrongylus cantonensis</name>
    <name type="common">Rat lungworm</name>
    <dbReference type="NCBI Taxonomy" id="6313"/>
    <lineage>
        <taxon>Eukaryota</taxon>
        <taxon>Metazoa</taxon>
        <taxon>Ecdysozoa</taxon>
        <taxon>Nematoda</taxon>
        <taxon>Chromadorea</taxon>
        <taxon>Rhabditida</taxon>
        <taxon>Rhabditina</taxon>
        <taxon>Rhabditomorpha</taxon>
        <taxon>Strongyloidea</taxon>
        <taxon>Metastrongylidae</taxon>
        <taxon>Angiostrongylus</taxon>
    </lineage>
</organism>
<dbReference type="Gene3D" id="3.10.20.230">
    <property type="entry name" value="Doublecortin domain"/>
    <property type="match status" value="1"/>
</dbReference>
<dbReference type="InterPro" id="IPR003533">
    <property type="entry name" value="Doublecortin_dom"/>
</dbReference>
<feature type="domain" description="Doublecortin" evidence="1">
    <location>
        <begin position="29"/>
        <end position="111"/>
    </location>
</feature>
<dbReference type="SMART" id="SM00537">
    <property type="entry name" value="DCX"/>
    <property type="match status" value="1"/>
</dbReference>
<keyword evidence="2" id="KW-1185">Reference proteome</keyword>
<protein>
    <submittedName>
        <fullName evidence="3">Doublecortin domain-containing protein</fullName>
    </submittedName>
</protein>
<dbReference type="WBParaSite" id="ACAC_0001337001-mRNA-1">
    <property type="protein sequence ID" value="ACAC_0001337001-mRNA-1"/>
    <property type="gene ID" value="ACAC_0001337001"/>
</dbReference>
<dbReference type="AlphaFoldDB" id="A0A0K0DNN1"/>
<evidence type="ECO:0000259" key="1">
    <source>
        <dbReference type="PROSITE" id="PS50309"/>
    </source>
</evidence>
<dbReference type="GO" id="GO:0035556">
    <property type="term" value="P:intracellular signal transduction"/>
    <property type="evidence" value="ECO:0007669"/>
    <property type="project" value="InterPro"/>
</dbReference>
<evidence type="ECO:0000313" key="2">
    <source>
        <dbReference type="Proteomes" id="UP000035642"/>
    </source>
</evidence>
<evidence type="ECO:0000313" key="3">
    <source>
        <dbReference type="WBParaSite" id="ACAC_0001337001-mRNA-1"/>
    </source>
</evidence>
<dbReference type="InterPro" id="IPR036572">
    <property type="entry name" value="Doublecortin_dom_sf"/>
</dbReference>
<dbReference type="SUPFAM" id="SSF89837">
    <property type="entry name" value="Doublecortin (DC)"/>
    <property type="match status" value="1"/>
</dbReference>
<proteinExistence type="predicted"/>
<accession>A0A0K0DNN1</accession>
<dbReference type="Proteomes" id="UP000035642">
    <property type="component" value="Unassembled WGS sequence"/>
</dbReference>
<reference evidence="2" key="1">
    <citation type="submission" date="2012-09" db="EMBL/GenBank/DDBJ databases">
        <authorList>
            <person name="Martin A.A."/>
        </authorList>
    </citation>
    <scope>NUCLEOTIDE SEQUENCE</scope>
</reference>